<dbReference type="AlphaFoldDB" id="A0A830C272"/>
<reference evidence="4" key="1">
    <citation type="submission" date="2020-07" db="EMBL/GenBank/DDBJ databases">
        <title>Ethylene signaling mediates host invasion by parasitic plants.</title>
        <authorList>
            <person name="Yoshida S."/>
        </authorList>
    </citation>
    <scope>NUCLEOTIDE SEQUENCE</scope>
    <source>
        <strain evidence="4">Okayama</strain>
    </source>
</reference>
<keyword evidence="4" id="KW-0808">Transferase</keyword>
<dbReference type="InterPro" id="IPR032675">
    <property type="entry name" value="LRR_dom_sf"/>
</dbReference>
<accession>A0A830C272</accession>
<keyword evidence="5" id="KW-1185">Reference proteome</keyword>
<dbReference type="PANTHER" id="PTHR48053">
    <property type="entry name" value="LEUCINE RICH REPEAT FAMILY PROTEIN, EXPRESSED"/>
    <property type="match status" value="1"/>
</dbReference>
<dbReference type="OrthoDB" id="910978at2759"/>
<evidence type="ECO:0000313" key="5">
    <source>
        <dbReference type="Proteomes" id="UP000653305"/>
    </source>
</evidence>
<gene>
    <name evidence="4" type="ORF">PHJA_001464900</name>
</gene>
<dbReference type="Gene3D" id="3.80.10.10">
    <property type="entry name" value="Ribonuclease Inhibitor"/>
    <property type="match status" value="1"/>
</dbReference>
<evidence type="ECO:0000256" key="2">
    <source>
        <dbReference type="ARBA" id="ARBA00022729"/>
    </source>
</evidence>
<protein>
    <submittedName>
        <fullName evidence="4">Probable LRR receptor-like serine/threonine-protein kinase at1g74360</fullName>
    </submittedName>
</protein>
<evidence type="ECO:0000256" key="3">
    <source>
        <dbReference type="ARBA" id="ARBA00023170"/>
    </source>
</evidence>
<comment type="caution">
    <text evidence="4">The sequence shown here is derived from an EMBL/GenBank/DDBJ whole genome shotgun (WGS) entry which is preliminary data.</text>
</comment>
<comment type="subcellular location">
    <subcellularLocation>
        <location evidence="1">Membrane</location>
        <topology evidence="1">Single-pass type I membrane protein</topology>
    </subcellularLocation>
</comment>
<proteinExistence type="predicted"/>
<keyword evidence="2" id="KW-0732">Signal</keyword>
<dbReference type="InterPro" id="IPR051716">
    <property type="entry name" value="Plant_RL_S/T_kinase"/>
</dbReference>
<name>A0A830C272_9LAMI</name>
<keyword evidence="3 4" id="KW-0675">Receptor</keyword>
<dbReference type="PANTHER" id="PTHR48053:SF71">
    <property type="entry name" value="LEUCINE RICH REPEAT FAMILY PROTEIN, EXPRESSED"/>
    <property type="match status" value="1"/>
</dbReference>
<evidence type="ECO:0000256" key="1">
    <source>
        <dbReference type="ARBA" id="ARBA00004479"/>
    </source>
</evidence>
<organism evidence="4 5">
    <name type="scientific">Phtheirospermum japonicum</name>
    <dbReference type="NCBI Taxonomy" id="374723"/>
    <lineage>
        <taxon>Eukaryota</taxon>
        <taxon>Viridiplantae</taxon>
        <taxon>Streptophyta</taxon>
        <taxon>Embryophyta</taxon>
        <taxon>Tracheophyta</taxon>
        <taxon>Spermatophyta</taxon>
        <taxon>Magnoliopsida</taxon>
        <taxon>eudicotyledons</taxon>
        <taxon>Gunneridae</taxon>
        <taxon>Pentapetalae</taxon>
        <taxon>asterids</taxon>
        <taxon>lamiids</taxon>
        <taxon>Lamiales</taxon>
        <taxon>Orobanchaceae</taxon>
        <taxon>Orobanchaceae incertae sedis</taxon>
        <taxon>Phtheirospermum</taxon>
    </lineage>
</organism>
<dbReference type="Proteomes" id="UP000653305">
    <property type="component" value="Unassembled WGS sequence"/>
</dbReference>
<keyword evidence="4" id="KW-0418">Kinase</keyword>
<dbReference type="InterPro" id="IPR001611">
    <property type="entry name" value="Leu-rich_rpt"/>
</dbReference>
<dbReference type="GO" id="GO:0016301">
    <property type="term" value="F:kinase activity"/>
    <property type="evidence" value="ECO:0007669"/>
    <property type="project" value="UniProtKB-KW"/>
</dbReference>
<sequence length="66" mass="7239">MLGLSGNQFEGQIPPNICKCIELEAMTLSYNHFNGEIPSEIGSLSMLRELYLGANDFKGICENISS</sequence>
<dbReference type="Pfam" id="PF00560">
    <property type="entry name" value="LRR_1"/>
    <property type="match status" value="2"/>
</dbReference>
<evidence type="ECO:0000313" key="4">
    <source>
        <dbReference type="EMBL" id="GFP93206.1"/>
    </source>
</evidence>
<dbReference type="SUPFAM" id="SSF52058">
    <property type="entry name" value="L domain-like"/>
    <property type="match status" value="1"/>
</dbReference>
<dbReference type="EMBL" id="BMAC01000305">
    <property type="protein sequence ID" value="GFP93206.1"/>
    <property type="molecule type" value="Genomic_DNA"/>
</dbReference>
<dbReference type="GO" id="GO:0016020">
    <property type="term" value="C:membrane"/>
    <property type="evidence" value="ECO:0007669"/>
    <property type="project" value="UniProtKB-SubCell"/>
</dbReference>